<evidence type="ECO:0000313" key="1">
    <source>
        <dbReference type="EMBL" id="RWX47842.1"/>
    </source>
</evidence>
<reference evidence="1 2" key="1">
    <citation type="submission" date="2017-01" db="EMBL/GenBank/DDBJ databases">
        <title>The cable genome- insights into the physiology and evolution of filamentous bacteria capable of sulfide oxidation via long distance electron transfer.</title>
        <authorList>
            <person name="Schreiber L."/>
            <person name="Bjerg J.T."/>
            <person name="Boggild A."/>
            <person name="Van De Vossenberg J."/>
            <person name="Meysman F."/>
            <person name="Nielsen L.P."/>
            <person name="Schramm A."/>
            <person name="Kjeldsen K.U."/>
        </authorList>
    </citation>
    <scope>NUCLEOTIDE SEQUENCE [LARGE SCALE GENOMIC DNA]</scope>
    <source>
        <strain evidence="1">MCF</strain>
    </source>
</reference>
<sequence>MTGTVIRKNPQRKKRKIYRRWRGTIMCSTKIRSCL</sequence>
<evidence type="ECO:0000313" key="2">
    <source>
        <dbReference type="Proteomes" id="UP000287853"/>
    </source>
</evidence>
<comment type="caution">
    <text evidence="1">The sequence shown here is derived from an EMBL/GenBank/DDBJ whole genome shotgun (WGS) entry which is preliminary data.</text>
</comment>
<name>A0A444J439_9BACT</name>
<dbReference type="AlphaFoldDB" id="A0A444J439"/>
<organism evidence="1 2">
    <name type="scientific">Candidatus Electrothrix aarhusensis</name>
    <dbReference type="NCBI Taxonomy" id="1859131"/>
    <lineage>
        <taxon>Bacteria</taxon>
        <taxon>Pseudomonadati</taxon>
        <taxon>Thermodesulfobacteriota</taxon>
        <taxon>Desulfobulbia</taxon>
        <taxon>Desulfobulbales</taxon>
        <taxon>Desulfobulbaceae</taxon>
        <taxon>Candidatus Electrothrix</taxon>
    </lineage>
</organism>
<protein>
    <submittedName>
        <fullName evidence="1">Uncharacterized protein</fullName>
    </submittedName>
</protein>
<proteinExistence type="predicted"/>
<keyword evidence="2" id="KW-1185">Reference proteome</keyword>
<dbReference type="EMBL" id="MTKO01000019">
    <property type="protein sequence ID" value="RWX47842.1"/>
    <property type="molecule type" value="Genomic_DNA"/>
</dbReference>
<accession>A0A444J439</accession>
<dbReference type="Proteomes" id="UP000287853">
    <property type="component" value="Unassembled WGS sequence"/>
</dbReference>
<gene>
    <name evidence="1" type="ORF">H206_05564</name>
</gene>